<dbReference type="GO" id="GO:0009254">
    <property type="term" value="P:peptidoglycan turnover"/>
    <property type="evidence" value="ECO:0007669"/>
    <property type="project" value="TreeGrafter"/>
</dbReference>
<feature type="transmembrane region" description="Helical" evidence="6">
    <location>
        <begin position="477"/>
        <end position="498"/>
    </location>
</feature>
<evidence type="ECO:0000256" key="2">
    <source>
        <dbReference type="ARBA" id="ARBA00011901"/>
    </source>
</evidence>
<keyword evidence="4" id="KW-0961">Cell wall biogenesis/degradation</keyword>
<comment type="catalytic activity">
    <reaction evidence="1">
        <text>Hydrolyzes the link between N-acetylmuramoyl residues and L-amino acid residues in certain cell-wall glycopeptides.</text>
        <dbReference type="EC" id="3.5.1.28"/>
    </reaction>
</comment>
<dbReference type="GO" id="GO:0009253">
    <property type="term" value="P:peptidoglycan catabolic process"/>
    <property type="evidence" value="ECO:0007669"/>
    <property type="project" value="InterPro"/>
</dbReference>
<sequence length="503" mass="53316">MASVQIKHLMLLLIAPLSIAAVTGLAAGPNAVDTHEPHDDHARPDPYNLPTLPEGLTPIPSEAPAEYPLAVAFIPADPSNYTAGGLVSHDYIVVHTMQGYYAGSIGWFQNPAANVSAHFCMQSDDGEITQMVYLSDRAWHVGNSNAVSIGIEHEGFIDEPAWYTWQTYRSSAQLARWLADEYQIPLTRERIVAHSELPNQSHTDPGIHWNWDLYMALITDLVSEGELEGWVVDRGKTCTLTATSDTWIKKTLEASDDLSDTDKCFVAAGTQFEYLHASGELVGHRRLDYDAVDGPCAGFIDLDTQGYMFAGHFSATCDDASMGAAGVTVVLDGGAQVVTDATGYFSFVDVGPGPHSVDVMGGATYFDTLEPVDVDVYPGARVVIGLDPQGGPGDGDGDGEADAGECWVGGENCPCTDGGGCDPGLVCDATHTCVPDQGGEGDTGASETHGSAGGGDDTVDYLASESCSVTGEQPRGAPLGFAMFGLFGLFGLLGLRALERRRR</sequence>
<dbReference type="Pfam" id="PF01510">
    <property type="entry name" value="Amidase_2"/>
    <property type="match status" value="1"/>
</dbReference>
<feature type="region of interest" description="Disordered" evidence="5">
    <location>
        <begin position="31"/>
        <end position="55"/>
    </location>
</feature>
<feature type="domain" description="N-acetylmuramoyl-L-alanine amidase" evidence="8">
    <location>
        <begin position="79"/>
        <end position="206"/>
    </location>
</feature>
<keyword evidence="3" id="KW-0378">Hydrolase</keyword>
<feature type="compositionally biased region" description="Basic and acidic residues" evidence="5">
    <location>
        <begin position="33"/>
        <end position="44"/>
    </location>
</feature>
<evidence type="ECO:0000313" key="10">
    <source>
        <dbReference type="Proteomes" id="UP000031599"/>
    </source>
</evidence>
<dbReference type="SUPFAM" id="SSF55846">
    <property type="entry name" value="N-acetylmuramoyl-L-alanine amidase-like"/>
    <property type="match status" value="1"/>
</dbReference>
<keyword evidence="6" id="KW-0812">Transmembrane</keyword>
<feature type="region of interest" description="Disordered" evidence="5">
    <location>
        <begin position="438"/>
        <end position="457"/>
    </location>
</feature>
<dbReference type="SMART" id="SM00644">
    <property type="entry name" value="Ami_2"/>
    <property type="match status" value="1"/>
</dbReference>
<keyword evidence="6" id="KW-0472">Membrane</keyword>
<dbReference type="InterPro" id="IPR002502">
    <property type="entry name" value="Amidase_domain"/>
</dbReference>
<dbReference type="GO" id="GO:0008745">
    <property type="term" value="F:N-acetylmuramoyl-L-alanine amidase activity"/>
    <property type="evidence" value="ECO:0007669"/>
    <property type="project" value="UniProtKB-EC"/>
</dbReference>
<dbReference type="EMBL" id="JMCC02000015">
    <property type="protein sequence ID" value="KIG18109.1"/>
    <property type="molecule type" value="Genomic_DNA"/>
</dbReference>
<dbReference type="PANTHER" id="PTHR30417">
    <property type="entry name" value="N-ACETYLMURAMOYL-L-ALANINE AMIDASE AMID"/>
    <property type="match status" value="1"/>
</dbReference>
<dbReference type="FunFam" id="3.40.80.10:FF:000006">
    <property type="entry name" value="N-acetylmuramoyl-L-alanine amidase"/>
    <property type="match status" value="1"/>
</dbReference>
<dbReference type="Gene3D" id="3.40.80.10">
    <property type="entry name" value="Peptidoglycan recognition protein-like"/>
    <property type="match status" value="1"/>
</dbReference>
<evidence type="ECO:0000256" key="7">
    <source>
        <dbReference type="SAM" id="SignalP"/>
    </source>
</evidence>
<proteinExistence type="predicted"/>
<organism evidence="9 10">
    <name type="scientific">Enhygromyxa salina</name>
    <dbReference type="NCBI Taxonomy" id="215803"/>
    <lineage>
        <taxon>Bacteria</taxon>
        <taxon>Pseudomonadati</taxon>
        <taxon>Myxococcota</taxon>
        <taxon>Polyangia</taxon>
        <taxon>Nannocystales</taxon>
        <taxon>Nannocystaceae</taxon>
        <taxon>Enhygromyxa</taxon>
    </lineage>
</organism>
<dbReference type="Proteomes" id="UP000031599">
    <property type="component" value="Unassembled WGS sequence"/>
</dbReference>
<evidence type="ECO:0000256" key="6">
    <source>
        <dbReference type="SAM" id="Phobius"/>
    </source>
</evidence>
<dbReference type="AlphaFoldDB" id="A0A0C1ZKQ7"/>
<reference evidence="9 10" key="1">
    <citation type="submission" date="2014-12" db="EMBL/GenBank/DDBJ databases">
        <title>Genome assembly of Enhygromyxa salina DSM 15201.</title>
        <authorList>
            <person name="Sharma G."/>
            <person name="Subramanian S."/>
        </authorList>
    </citation>
    <scope>NUCLEOTIDE SEQUENCE [LARGE SCALE GENOMIC DNA]</scope>
    <source>
        <strain evidence="9 10">DSM 15201</strain>
    </source>
</reference>
<feature type="chain" id="PRO_5002161747" description="N-acetylmuramoyl-L-alanine amidase" evidence="7">
    <location>
        <begin position="21"/>
        <end position="503"/>
    </location>
</feature>
<dbReference type="InterPro" id="IPR051206">
    <property type="entry name" value="NAMLAA_amidase_2"/>
</dbReference>
<accession>A0A0C1ZKQ7</accession>
<dbReference type="EC" id="3.5.1.28" evidence="2"/>
<evidence type="ECO:0000256" key="3">
    <source>
        <dbReference type="ARBA" id="ARBA00022801"/>
    </source>
</evidence>
<evidence type="ECO:0000313" key="9">
    <source>
        <dbReference type="EMBL" id="KIG18109.1"/>
    </source>
</evidence>
<comment type="caution">
    <text evidence="9">The sequence shown here is derived from an EMBL/GenBank/DDBJ whole genome shotgun (WGS) entry which is preliminary data.</text>
</comment>
<keyword evidence="7" id="KW-0732">Signal</keyword>
<keyword evidence="6" id="KW-1133">Transmembrane helix</keyword>
<dbReference type="GO" id="GO:0071555">
    <property type="term" value="P:cell wall organization"/>
    <property type="evidence" value="ECO:0007669"/>
    <property type="project" value="UniProtKB-KW"/>
</dbReference>
<evidence type="ECO:0000256" key="5">
    <source>
        <dbReference type="SAM" id="MobiDB-lite"/>
    </source>
</evidence>
<evidence type="ECO:0000259" key="8">
    <source>
        <dbReference type="SMART" id="SM00644"/>
    </source>
</evidence>
<dbReference type="PANTHER" id="PTHR30417:SF1">
    <property type="entry name" value="N-ACETYLMURAMOYL-L-ALANINE AMIDASE AMID"/>
    <property type="match status" value="1"/>
</dbReference>
<dbReference type="InterPro" id="IPR036505">
    <property type="entry name" value="Amidase/PGRP_sf"/>
</dbReference>
<gene>
    <name evidence="9" type="ORF">DB30_01996</name>
</gene>
<name>A0A0C1ZKQ7_9BACT</name>
<protein>
    <recommendedName>
        <fullName evidence="2">N-acetylmuramoyl-L-alanine amidase</fullName>
        <ecNumber evidence="2">3.5.1.28</ecNumber>
    </recommendedName>
</protein>
<feature type="signal peptide" evidence="7">
    <location>
        <begin position="1"/>
        <end position="20"/>
    </location>
</feature>
<evidence type="ECO:0000256" key="1">
    <source>
        <dbReference type="ARBA" id="ARBA00001561"/>
    </source>
</evidence>
<dbReference type="CDD" id="cd06583">
    <property type="entry name" value="PGRP"/>
    <property type="match status" value="1"/>
</dbReference>
<evidence type="ECO:0000256" key="4">
    <source>
        <dbReference type="ARBA" id="ARBA00023316"/>
    </source>
</evidence>
<dbReference type="RefSeq" id="WP_052547467.1">
    <property type="nucleotide sequence ID" value="NZ_JMCC02000015.1"/>
</dbReference>